<evidence type="ECO:0000256" key="1">
    <source>
        <dbReference type="ARBA" id="ARBA00005854"/>
    </source>
</evidence>
<dbReference type="EC" id="1.1.1.399" evidence="7"/>
<evidence type="ECO:0000259" key="5">
    <source>
        <dbReference type="Pfam" id="PF00389"/>
    </source>
</evidence>
<name>A0ABU0TF67_9FLAO</name>
<proteinExistence type="inferred from homology"/>
<dbReference type="InterPro" id="IPR006140">
    <property type="entry name" value="D-isomer_DH_NAD-bd"/>
</dbReference>
<reference evidence="7 8" key="1">
    <citation type="submission" date="2023-07" db="EMBL/GenBank/DDBJ databases">
        <title>Functional and genomic diversity of the sorghum phyllosphere microbiome.</title>
        <authorList>
            <person name="Shade A."/>
        </authorList>
    </citation>
    <scope>NUCLEOTIDE SEQUENCE [LARGE SCALE GENOMIC DNA]</scope>
    <source>
        <strain evidence="7 8">SORGH_AS_1064</strain>
    </source>
</reference>
<dbReference type="InterPro" id="IPR036291">
    <property type="entry name" value="NAD(P)-bd_dom_sf"/>
</dbReference>
<protein>
    <submittedName>
        <fullName evidence="7">D-3-phosphoglycerate dehydrogenase</fullName>
        <ecNumber evidence="7">1.1.1.399</ecNumber>
        <ecNumber evidence="7">1.1.1.95</ecNumber>
    </submittedName>
</protein>
<dbReference type="PANTHER" id="PTHR42789">
    <property type="entry name" value="D-ISOMER SPECIFIC 2-HYDROXYACID DEHYDROGENASE FAMILY PROTEIN (AFU_ORTHOLOGUE AFUA_6G10090)"/>
    <property type="match status" value="1"/>
</dbReference>
<keyword evidence="3" id="KW-0520">NAD</keyword>
<comment type="similarity">
    <text evidence="1 4">Belongs to the D-isomer specific 2-hydroxyacid dehydrogenase family.</text>
</comment>
<keyword evidence="8" id="KW-1185">Reference proteome</keyword>
<keyword evidence="2 4" id="KW-0560">Oxidoreductase</keyword>
<gene>
    <name evidence="7" type="ORF">QE404_000855</name>
</gene>
<dbReference type="SUPFAM" id="SSF52283">
    <property type="entry name" value="Formate/glycerate dehydrogenase catalytic domain-like"/>
    <property type="match status" value="1"/>
</dbReference>
<evidence type="ECO:0000256" key="4">
    <source>
        <dbReference type="RuleBase" id="RU003719"/>
    </source>
</evidence>
<dbReference type="InterPro" id="IPR050857">
    <property type="entry name" value="D-2-hydroxyacid_DH"/>
</dbReference>
<evidence type="ECO:0000313" key="7">
    <source>
        <dbReference type="EMBL" id="MDQ1095708.1"/>
    </source>
</evidence>
<evidence type="ECO:0000256" key="2">
    <source>
        <dbReference type="ARBA" id="ARBA00023002"/>
    </source>
</evidence>
<dbReference type="Proteomes" id="UP001225072">
    <property type="component" value="Unassembled WGS sequence"/>
</dbReference>
<dbReference type="CDD" id="cd12169">
    <property type="entry name" value="PGDH_like_1"/>
    <property type="match status" value="1"/>
</dbReference>
<evidence type="ECO:0000256" key="3">
    <source>
        <dbReference type="ARBA" id="ARBA00023027"/>
    </source>
</evidence>
<sequence>MKEANIAILDDYQDAVKTLRCFDIIREQNVMVLTETYKDVVVLAEKLKDAEVLVLIRERTEINEDLLSRLPNLKLISQTGKISSHLKLADCTKFGVAVAEGVGSPIAPAELTWALIMNTVRRIPQSIQSMKEGKWQSEIGETIYGKTIGIWGYGKIGKKIAQYAKAFGANVLVLGSENSREAAVHDGFERAESKEYFFKNVDVVSLHLRLNEATSGIVKETDLMMMKPDATLINTARAELIEKNALVNALKNGTPGYAGVDVYEEEPVYHTDFELLNMKNVVCTPHLGYVEKNGYELYFGKAFENVMAFLNGYPENIANPEVINKKSK</sequence>
<organism evidence="7 8">
    <name type="scientific">Chryseobacterium camelliae</name>
    <dbReference type="NCBI Taxonomy" id="1265445"/>
    <lineage>
        <taxon>Bacteria</taxon>
        <taxon>Pseudomonadati</taxon>
        <taxon>Bacteroidota</taxon>
        <taxon>Flavobacteriia</taxon>
        <taxon>Flavobacteriales</taxon>
        <taxon>Weeksellaceae</taxon>
        <taxon>Chryseobacterium group</taxon>
        <taxon>Chryseobacterium</taxon>
    </lineage>
</organism>
<feature type="domain" description="D-isomer specific 2-hydroxyacid dehydrogenase catalytic" evidence="5">
    <location>
        <begin position="13"/>
        <end position="314"/>
    </location>
</feature>
<dbReference type="EC" id="1.1.1.95" evidence="7"/>
<dbReference type="Pfam" id="PF00389">
    <property type="entry name" value="2-Hacid_dh"/>
    <property type="match status" value="1"/>
</dbReference>
<comment type="caution">
    <text evidence="7">The sequence shown here is derived from an EMBL/GenBank/DDBJ whole genome shotgun (WGS) entry which is preliminary data.</text>
</comment>
<evidence type="ECO:0000313" key="8">
    <source>
        <dbReference type="Proteomes" id="UP001225072"/>
    </source>
</evidence>
<dbReference type="InterPro" id="IPR006139">
    <property type="entry name" value="D-isomer_2_OHA_DH_cat_dom"/>
</dbReference>
<dbReference type="Gene3D" id="3.40.50.720">
    <property type="entry name" value="NAD(P)-binding Rossmann-like Domain"/>
    <property type="match status" value="2"/>
</dbReference>
<dbReference type="Pfam" id="PF02826">
    <property type="entry name" value="2-Hacid_dh_C"/>
    <property type="match status" value="1"/>
</dbReference>
<dbReference type="GO" id="GO:0004617">
    <property type="term" value="F:phosphoglycerate dehydrogenase activity"/>
    <property type="evidence" value="ECO:0007669"/>
    <property type="project" value="UniProtKB-EC"/>
</dbReference>
<evidence type="ECO:0000259" key="6">
    <source>
        <dbReference type="Pfam" id="PF02826"/>
    </source>
</evidence>
<accession>A0ABU0TF67</accession>
<dbReference type="PANTHER" id="PTHR42789:SF1">
    <property type="entry name" value="D-ISOMER SPECIFIC 2-HYDROXYACID DEHYDROGENASE FAMILY PROTEIN (AFU_ORTHOLOGUE AFUA_6G10090)"/>
    <property type="match status" value="1"/>
</dbReference>
<feature type="domain" description="D-isomer specific 2-hydroxyacid dehydrogenase NAD-binding" evidence="6">
    <location>
        <begin position="114"/>
        <end position="288"/>
    </location>
</feature>
<dbReference type="SUPFAM" id="SSF51735">
    <property type="entry name" value="NAD(P)-binding Rossmann-fold domains"/>
    <property type="match status" value="1"/>
</dbReference>
<dbReference type="RefSeq" id="WP_307446895.1">
    <property type="nucleotide sequence ID" value="NZ_JAUTAL010000001.1"/>
</dbReference>
<dbReference type="EMBL" id="JAUTAL010000001">
    <property type="protein sequence ID" value="MDQ1095708.1"/>
    <property type="molecule type" value="Genomic_DNA"/>
</dbReference>